<dbReference type="EMBL" id="JBHRTP010000054">
    <property type="protein sequence ID" value="MFC3109740.1"/>
    <property type="molecule type" value="Genomic_DNA"/>
</dbReference>
<evidence type="ECO:0000256" key="3">
    <source>
        <dbReference type="ARBA" id="ARBA00004663"/>
    </source>
</evidence>
<keyword evidence="8 19" id="KW-0169">Cobalamin biosynthesis</keyword>
<keyword evidence="9 19" id="KW-0808">Transferase</keyword>
<comment type="subcellular location">
    <subcellularLocation>
        <location evidence="2 19">Cell membrane</location>
        <topology evidence="2 19">Multi-pass membrane protein</topology>
    </subcellularLocation>
</comment>
<evidence type="ECO:0000256" key="13">
    <source>
        <dbReference type="ARBA" id="ARBA00023136"/>
    </source>
</evidence>
<evidence type="ECO:0000256" key="17">
    <source>
        <dbReference type="ARBA" id="ARBA00048623"/>
    </source>
</evidence>
<comment type="cofactor">
    <cofactor evidence="1 19">
        <name>Mg(2+)</name>
        <dbReference type="ChEBI" id="CHEBI:18420"/>
    </cofactor>
</comment>
<evidence type="ECO:0000256" key="8">
    <source>
        <dbReference type="ARBA" id="ARBA00022573"/>
    </source>
</evidence>
<keyword evidence="10 19" id="KW-0812">Transmembrane</keyword>
<comment type="catalytic activity">
    <reaction evidence="17 19">
        <text>alpha-ribazole + adenosylcob(III)inamide-GDP = adenosylcob(III)alamin + GMP + H(+)</text>
        <dbReference type="Rhea" id="RHEA:16049"/>
        <dbReference type="ChEBI" id="CHEBI:10329"/>
        <dbReference type="ChEBI" id="CHEBI:15378"/>
        <dbReference type="ChEBI" id="CHEBI:18408"/>
        <dbReference type="ChEBI" id="CHEBI:58115"/>
        <dbReference type="ChEBI" id="CHEBI:60487"/>
        <dbReference type="EC" id="2.7.8.26"/>
    </reaction>
</comment>
<evidence type="ECO:0000256" key="11">
    <source>
        <dbReference type="ARBA" id="ARBA00022842"/>
    </source>
</evidence>
<keyword evidence="11 19" id="KW-0460">Magnesium</keyword>
<evidence type="ECO:0000256" key="18">
    <source>
        <dbReference type="ARBA" id="ARBA00049504"/>
    </source>
</evidence>
<name>A0ABV7F847_9BURK</name>
<evidence type="ECO:0000256" key="6">
    <source>
        <dbReference type="ARBA" id="ARBA00015850"/>
    </source>
</evidence>
<evidence type="ECO:0000256" key="2">
    <source>
        <dbReference type="ARBA" id="ARBA00004651"/>
    </source>
</evidence>
<evidence type="ECO:0000256" key="1">
    <source>
        <dbReference type="ARBA" id="ARBA00001946"/>
    </source>
</evidence>
<gene>
    <name evidence="19" type="primary">cobS</name>
    <name evidence="20" type="ORF">ACFOFO_17510</name>
</gene>
<dbReference type="PANTHER" id="PTHR34148:SF1">
    <property type="entry name" value="ADENOSYLCOBINAMIDE-GDP RIBAZOLETRANSFERASE"/>
    <property type="match status" value="1"/>
</dbReference>
<evidence type="ECO:0000256" key="5">
    <source>
        <dbReference type="ARBA" id="ARBA00013200"/>
    </source>
</evidence>
<accession>A0ABV7F847</accession>
<keyword evidence="21" id="KW-1185">Reference proteome</keyword>
<evidence type="ECO:0000256" key="19">
    <source>
        <dbReference type="HAMAP-Rule" id="MF_00719"/>
    </source>
</evidence>
<evidence type="ECO:0000313" key="21">
    <source>
        <dbReference type="Proteomes" id="UP001595530"/>
    </source>
</evidence>
<dbReference type="Pfam" id="PF02654">
    <property type="entry name" value="CobS"/>
    <property type="match status" value="1"/>
</dbReference>
<feature type="transmembrane region" description="Helical" evidence="19">
    <location>
        <begin position="213"/>
        <end position="231"/>
    </location>
</feature>
<evidence type="ECO:0000256" key="15">
    <source>
        <dbReference type="ARBA" id="ARBA00032605"/>
    </source>
</evidence>
<comment type="catalytic activity">
    <reaction evidence="18 19">
        <text>alpha-ribazole 5'-phosphate + adenosylcob(III)inamide-GDP = adenosylcob(III)alamin 5'-phosphate + GMP + H(+)</text>
        <dbReference type="Rhea" id="RHEA:23560"/>
        <dbReference type="ChEBI" id="CHEBI:15378"/>
        <dbReference type="ChEBI" id="CHEBI:57918"/>
        <dbReference type="ChEBI" id="CHEBI:58115"/>
        <dbReference type="ChEBI" id="CHEBI:60487"/>
        <dbReference type="ChEBI" id="CHEBI:60493"/>
        <dbReference type="EC" id="2.7.8.26"/>
    </reaction>
</comment>
<reference evidence="21" key="1">
    <citation type="journal article" date="2019" name="Int. J. Syst. Evol. Microbiol.">
        <title>The Global Catalogue of Microorganisms (GCM) 10K type strain sequencing project: providing services to taxonomists for standard genome sequencing and annotation.</title>
        <authorList>
            <consortium name="The Broad Institute Genomics Platform"/>
            <consortium name="The Broad Institute Genome Sequencing Center for Infectious Disease"/>
            <person name="Wu L."/>
            <person name="Ma J."/>
        </authorList>
    </citation>
    <scope>NUCLEOTIDE SEQUENCE [LARGE SCALE GENOMIC DNA]</scope>
    <source>
        <strain evidence="21">KCTC 42986</strain>
    </source>
</reference>
<dbReference type="EC" id="2.7.8.26" evidence="5 19"/>
<feature type="transmembrane region" description="Helical" evidence="19">
    <location>
        <begin position="121"/>
        <end position="143"/>
    </location>
</feature>
<dbReference type="GO" id="GO:0051073">
    <property type="term" value="F:adenosylcobinamide-GDP ribazoletransferase activity"/>
    <property type="evidence" value="ECO:0007669"/>
    <property type="project" value="UniProtKB-EC"/>
</dbReference>
<feature type="transmembrane region" description="Helical" evidence="19">
    <location>
        <begin position="189"/>
        <end position="207"/>
    </location>
</feature>
<dbReference type="InterPro" id="IPR003805">
    <property type="entry name" value="CobS"/>
</dbReference>
<dbReference type="RefSeq" id="WP_390325677.1">
    <property type="nucleotide sequence ID" value="NZ_JBHRTP010000054.1"/>
</dbReference>
<proteinExistence type="inferred from homology"/>
<organism evidence="20 21">
    <name type="scientific">Undibacterium arcticum</name>
    <dbReference type="NCBI Taxonomy" id="1762892"/>
    <lineage>
        <taxon>Bacteria</taxon>
        <taxon>Pseudomonadati</taxon>
        <taxon>Pseudomonadota</taxon>
        <taxon>Betaproteobacteria</taxon>
        <taxon>Burkholderiales</taxon>
        <taxon>Oxalobacteraceae</taxon>
        <taxon>Undibacterium</taxon>
    </lineage>
</organism>
<keyword evidence="12 19" id="KW-1133">Transmembrane helix</keyword>
<feature type="transmembrane region" description="Helical" evidence="19">
    <location>
        <begin position="6"/>
        <end position="27"/>
    </location>
</feature>
<keyword evidence="13 19" id="KW-0472">Membrane</keyword>
<dbReference type="PANTHER" id="PTHR34148">
    <property type="entry name" value="ADENOSYLCOBINAMIDE-GDP RIBAZOLETRANSFERASE"/>
    <property type="match status" value="1"/>
</dbReference>
<comment type="pathway">
    <text evidence="3 19">Cofactor biosynthesis; adenosylcobalamin biosynthesis; adenosylcobalamin from cob(II)yrinate a,c-diamide: step 7/7.</text>
</comment>
<evidence type="ECO:0000256" key="9">
    <source>
        <dbReference type="ARBA" id="ARBA00022679"/>
    </source>
</evidence>
<evidence type="ECO:0000313" key="20">
    <source>
        <dbReference type="EMBL" id="MFC3109740.1"/>
    </source>
</evidence>
<evidence type="ECO:0000256" key="14">
    <source>
        <dbReference type="ARBA" id="ARBA00025228"/>
    </source>
</evidence>
<evidence type="ECO:0000256" key="16">
    <source>
        <dbReference type="ARBA" id="ARBA00032853"/>
    </source>
</evidence>
<comment type="similarity">
    <text evidence="4 19">Belongs to the CobS family.</text>
</comment>
<dbReference type="HAMAP" id="MF_00719">
    <property type="entry name" value="CobS"/>
    <property type="match status" value="1"/>
</dbReference>
<protein>
    <recommendedName>
        <fullName evidence="6 19">Adenosylcobinamide-GDP ribazoletransferase</fullName>
        <ecNumber evidence="5 19">2.7.8.26</ecNumber>
    </recommendedName>
    <alternativeName>
        <fullName evidence="16 19">Cobalamin synthase</fullName>
    </alternativeName>
    <alternativeName>
        <fullName evidence="15 19">Cobalamin-5'-phosphate synthase</fullName>
    </alternativeName>
</protein>
<evidence type="ECO:0000256" key="4">
    <source>
        <dbReference type="ARBA" id="ARBA00010561"/>
    </source>
</evidence>
<feature type="transmembrane region" description="Helical" evidence="19">
    <location>
        <begin position="73"/>
        <end position="91"/>
    </location>
</feature>
<keyword evidence="7 19" id="KW-1003">Cell membrane</keyword>
<comment type="caution">
    <text evidence="20">The sequence shown here is derived from an EMBL/GenBank/DDBJ whole genome shotgun (WGS) entry which is preliminary data.</text>
</comment>
<evidence type="ECO:0000256" key="10">
    <source>
        <dbReference type="ARBA" id="ARBA00022692"/>
    </source>
</evidence>
<feature type="transmembrane region" description="Helical" evidence="19">
    <location>
        <begin position="48"/>
        <end position="67"/>
    </location>
</feature>
<feature type="transmembrane region" description="Helical" evidence="19">
    <location>
        <begin position="149"/>
        <end position="168"/>
    </location>
</feature>
<evidence type="ECO:0000256" key="12">
    <source>
        <dbReference type="ARBA" id="ARBA00022989"/>
    </source>
</evidence>
<dbReference type="Proteomes" id="UP001595530">
    <property type="component" value="Unassembled WGS sequence"/>
</dbReference>
<sequence length="270" mass="28618">MNPAPVGLITSGLHQLRLFFIALQFFTRLPIPRWVGFDAGWLQHAARYFPAVGLVVGTITAAVYTLALQFWPPAVAVLLSTIASIYLTGAFHEDGFADVCDGFGGGMTPARVLEIMQDSRVGAYGAIGIALLLGLKCVTLTAIPSTRVAALLLAAHPLSRLLAVGLVWRLDYVKADGKAKPLAQHMTGVEFSIALFSAVVVMAALMLCGAIDWRMLASGSALAVLAALWLARVFVRCIGGYTGDCLGAVQQFSELAFYLGALAAIGHLTR</sequence>
<evidence type="ECO:0000256" key="7">
    <source>
        <dbReference type="ARBA" id="ARBA00022475"/>
    </source>
</evidence>
<comment type="function">
    <text evidence="14 19">Joins adenosylcobinamide-GDP and alpha-ribazole to generate adenosylcobalamin (Ado-cobalamin). Also synthesizes adenosylcobalamin 5'-phosphate from adenosylcobinamide-GDP and alpha-ribazole 5'-phosphate.</text>
</comment>
<dbReference type="NCBIfam" id="NF001277">
    <property type="entry name" value="PRK00235.1-3"/>
    <property type="match status" value="1"/>
</dbReference>